<keyword evidence="7 18" id="KW-0812">Transmembrane</keyword>
<evidence type="ECO:0000256" key="10">
    <source>
        <dbReference type="ARBA" id="ARBA00022801"/>
    </source>
</evidence>
<evidence type="ECO:0000256" key="13">
    <source>
        <dbReference type="ARBA" id="ARBA00023049"/>
    </source>
</evidence>
<evidence type="ECO:0000256" key="5">
    <source>
        <dbReference type="ARBA" id="ARBA00022525"/>
    </source>
</evidence>
<sequence length="2330" mass="258814">MFKKDRFSIRKIKGVVGSVFLGSLLMASSVVDAATYHYVDKEVISQEAKDLIQTGKPDGNELVYGLVYQKNQLPQTGTEASVLTAFGLLTVGSLLLIYKRKKIASVFLVGAMGLVVLPSAGAVDSVATLAPASREGVVEMDGYRYVGYLSGDILKTLGLDTVLEEDSAKPEEVTVVEVENPQVTTNQEQAKPENRAVETEEAPKTEENPKEEPKSEVKPTDETLPKVEEGKEDSAEPAPVKSESQPSDKPAEESKVATPVEQQKVPEQPVQPTQPEQPRIPKESSQPEDPKEDKVSEETPKQEDAQPEVVETRDEASNQPVEELKVETPAVEKQTEPAEEPKVEQAGEPVAPREDEKAPVEPEKQPEASKEEKTAEEIPKQEEQPVEAQVEPESQPTETSPAAQPAEHQDEETKEEQPAVEHKTTPEEGVLNVIEVIVTKEPVPFKTVEQDDENLAKGKTRVIREGVAGERTILTEVTTTDGRQSSKVLEDTITTNPVDEIKGVGTKELVDKSELKNQIDKASSVSPTDYSTASYNALGSVLEAAKGVYASDSVKQPEVDSETDKLKAAIDALTVDKSELNNTITDAKSKMKEHYSDATWANLQTVLAEAEKVTSNPATKQSEVNHIDEKLKAAIAGLNTDKTELEKQLNLVNEKTQADHSTTSWNTLEESKNAAQTVKDKATATQAQIDEATKKLKAAIDALSVDKTDLNKTISDAKSKTKEHYSDATWANLQTVLAEAEEVTSNPATKQSEVNHIDEKLKAAITDLTTDKTELEKQLADAQSKTATDYSTVSWSALEEAKTDAQAVKDNDKATQAQIKDATEKLKVAIDALTVDKTKLQEQITRAETKQEADYSPTTWNDFKNAEIKAKEINSRTTPLPKQSEIDAATQALQDAIKALAVDKTALQTAINTANSKRKEEYTTQTWKSLEDTLTAAKSVNADDATTQSKVNAATEKLEEAIKNLAPLTEKPVLKFVNTDKKVLDKEVVAKYSLENPTKTKIKSITATLKKDGQVVKTVNLTENNLNALLDNVEYFKEYTLSTTMVYDRGNGQEETETLEDKQIQLDLKKVEIKNIKETSLISVDDAGVETDSSLLSENPTNVASLYLRVTTHDNKVTRLAVDKIEEVEKDGKTLYKVTAKAPDLVQRNADNTLSEEYVHYFEKQKAKEGNVYYNFNELVKDMKANPSGEFKLGADLNAANVPTPNKEYVPGTFKGKLSSVDGQRYSIHNMSRQLFGGIEGGSVKDVNLANVDINMPWIDNISALARTVKNATVENIKVTGSILGRDGIAGIINKGDTGAQLTNVAFIGNLTGVGNRGWDFGGIAGELWKGNIDKAYVDAYMVANKARIGGLVARTDNSGDPNGIGKYGAVRNAVTKGTIKVKDPVETGGFISKNWAWGKVADSVSMMKVENGEVFYGSKDIAEDDGYFSNNALERNFIVKDISTGKRSFRFSTSDRIKEVSQEEADKKIATLGITANDYVINPLVSDTLNNVKPKSDTYKDTQDYDASRELAYRNVEKLQPFYNKEWIVNQGNKLAADSHLMTKEVLSVTAMKGNAFVTELADADHILVHYADKTKDIFTVSLKESNVKQVKEYSIAELGEVVYTPNIVDKDRSDLINAIVEKLSPVELQSDPIYTHLNRTGPNKVNAIKNLYLEETFKEVKDNLAKFVKQLLENEDHQLNTDESAKRALIKKIDDNKAAVLLGLAYLNRYYGVKFDDFNIKELMLFKPDFYGKNVNVLDFLIKIGSKENNIKGNRTLEAYREVIGGTIGIGELNGFLNYNMRLFTEETDINTWYKKAVSHTNYIVEKQSSNPAFANKKYRLYENLNNGEHGKYILPLLTTKKAHMFLISTYNTLAFSAFEKYGKNTEAEREAFKKEIDLRAQEQINYLDFWSRLAADNVRDRLLKSENMVPSAIWDNQEVPGHGWADRMGHNKNGDYAPVREFYGPTGKWHGYNGTGAYAYIFTNPQNSEAVYYIISSMISDFGTSAFTHETTHINDRMAYLGTWRHREGTDVEAFAQGMLQSPSVSNPNGEYGALGLNMAYERKNDGNQIYNYNPNVLNSREKIDHYMKNYNESMMMLDYLEAESVIKKNTGTNDKWFKKIDKKYREKADRNGLVGEPHQWDLVRDLNDDEKNTKLTSIDQLVDGNFATKHGLPGNGHYRTEGFDSAYTVVNMMTGIYGGNTSKSAVGSISFKHNTFRMWGYFGYLDGFLGYASNKYKQESKAAGNVGLGDDFIINKVSNGKFQSLESWKKAWYHEVHEKAQRGFVEIEIDGQKISTYAQLQTLFDAAVEKDLQGNDFKNTVDLKWKVYKQLLQKSDGFAGDLFTKA</sequence>
<evidence type="ECO:0000259" key="20">
    <source>
        <dbReference type="PROSITE" id="PS50847"/>
    </source>
</evidence>
<keyword evidence="5" id="KW-0964">Secreted</keyword>
<gene>
    <name evidence="22" type="primary">iga_2</name>
    <name evidence="22" type="ORF">ERS021757_01632</name>
</gene>
<dbReference type="RefSeq" id="WP_050261879.1">
    <property type="nucleotide sequence ID" value="NZ_CMJT01000016.1"/>
</dbReference>
<dbReference type="Gene3D" id="1.20.1270.90">
    <property type="entry name" value="AF1782-like"/>
    <property type="match status" value="7"/>
</dbReference>
<dbReference type="PROSITE" id="PS51109">
    <property type="entry name" value="G5"/>
    <property type="match status" value="1"/>
</dbReference>
<keyword evidence="8" id="KW-0479">Metal-binding</keyword>
<keyword evidence="13 22" id="KW-0482">Metalloprotease</keyword>
<evidence type="ECO:0000256" key="17">
    <source>
        <dbReference type="SAM" id="MobiDB-lite"/>
    </source>
</evidence>
<feature type="coiled-coil region" evidence="16">
    <location>
        <begin position="628"/>
        <end position="702"/>
    </location>
</feature>
<dbReference type="Pfam" id="PF05342">
    <property type="entry name" value="Peptidase_M26_N"/>
    <property type="match status" value="1"/>
</dbReference>
<feature type="compositionally biased region" description="Basic and acidic residues" evidence="17">
    <location>
        <begin position="190"/>
        <end position="234"/>
    </location>
</feature>
<dbReference type="Pfam" id="PF00746">
    <property type="entry name" value="Gram_pos_anchor"/>
    <property type="match status" value="1"/>
</dbReference>
<comment type="similarity">
    <text evidence="3">Belongs to the peptidase M26 family.</text>
</comment>
<dbReference type="EC" id="3.4.24.13" evidence="22"/>
<comment type="subcellular location">
    <subcellularLocation>
        <location evidence="2">Membrane</location>
        <topology evidence="2">Multi-pass membrane protein</topology>
    </subcellularLocation>
</comment>
<evidence type="ECO:0000256" key="3">
    <source>
        <dbReference type="ARBA" id="ARBA00005425"/>
    </source>
</evidence>
<evidence type="ECO:0000256" key="6">
    <source>
        <dbReference type="ARBA" id="ARBA00022670"/>
    </source>
</evidence>
<evidence type="ECO:0000256" key="8">
    <source>
        <dbReference type="ARBA" id="ARBA00022723"/>
    </source>
</evidence>
<feature type="compositionally biased region" description="Basic and acidic residues" evidence="17">
    <location>
        <begin position="415"/>
        <end position="426"/>
    </location>
</feature>
<dbReference type="GO" id="GO:0016020">
    <property type="term" value="C:membrane"/>
    <property type="evidence" value="ECO:0007669"/>
    <property type="project" value="UniProtKB-SubCell"/>
</dbReference>
<keyword evidence="4" id="KW-0134">Cell wall</keyword>
<dbReference type="Gene3D" id="2.20.230.10">
    <property type="entry name" value="Resuscitation-promoting factor rpfb"/>
    <property type="match status" value="1"/>
</dbReference>
<dbReference type="GO" id="GO:0005576">
    <property type="term" value="C:extracellular region"/>
    <property type="evidence" value="ECO:0007669"/>
    <property type="project" value="InterPro"/>
</dbReference>
<evidence type="ECO:0000256" key="4">
    <source>
        <dbReference type="ARBA" id="ARBA00022512"/>
    </source>
</evidence>
<evidence type="ECO:0000256" key="16">
    <source>
        <dbReference type="SAM" id="Coils"/>
    </source>
</evidence>
<evidence type="ECO:0000256" key="1">
    <source>
        <dbReference type="ARBA" id="ARBA00001947"/>
    </source>
</evidence>
<dbReference type="NCBIfam" id="TIGR01167">
    <property type="entry name" value="LPXTG_anchor"/>
    <property type="match status" value="1"/>
</dbReference>
<feature type="domain" description="Gram-positive cocci surface proteins LPxTG" evidence="20">
    <location>
        <begin position="73"/>
        <end position="108"/>
    </location>
</feature>
<keyword evidence="10 22" id="KW-0378">Hydrolase</keyword>
<keyword evidence="16" id="KW-0175">Coiled coil</keyword>
<dbReference type="PROSITE" id="PS50847">
    <property type="entry name" value="GRAM_POS_ANCHORING"/>
    <property type="match status" value="1"/>
</dbReference>
<keyword evidence="11" id="KW-0862">Zinc</keyword>
<keyword evidence="14" id="KW-0572">Peptidoglycan-anchor</keyword>
<dbReference type="PANTHER" id="PTHR48193">
    <property type="entry name" value="ZINC METALLOPROTEASE ZMPB-RELATED"/>
    <property type="match status" value="1"/>
</dbReference>
<feature type="coiled-coil region" evidence="16">
    <location>
        <begin position="758"/>
        <end position="785"/>
    </location>
</feature>
<dbReference type="InterPro" id="IPR011098">
    <property type="entry name" value="G5_dom"/>
</dbReference>
<evidence type="ECO:0000256" key="11">
    <source>
        <dbReference type="ARBA" id="ARBA00022833"/>
    </source>
</evidence>
<reference evidence="23" key="1">
    <citation type="submission" date="2015-03" db="EMBL/GenBank/DDBJ databases">
        <authorList>
            <consortium name="Pathogen Informatics"/>
        </authorList>
    </citation>
    <scope>NUCLEOTIDE SEQUENCE [LARGE SCALE GENOMIC DNA]</scope>
    <source>
        <strain evidence="23">SMRU2248</strain>
    </source>
</reference>
<evidence type="ECO:0000256" key="19">
    <source>
        <dbReference type="SAM" id="SignalP"/>
    </source>
</evidence>
<dbReference type="InterPro" id="IPR019931">
    <property type="entry name" value="LPXTG_anchor"/>
</dbReference>
<feature type="domain" description="G5" evidence="21">
    <location>
        <begin position="430"/>
        <end position="508"/>
    </location>
</feature>
<evidence type="ECO:0000256" key="15">
    <source>
        <dbReference type="ARBA" id="ARBA00023136"/>
    </source>
</evidence>
<feature type="compositionally biased region" description="Low complexity" evidence="17">
    <location>
        <begin position="259"/>
        <end position="277"/>
    </location>
</feature>
<feature type="compositionally biased region" description="Low complexity" evidence="17">
    <location>
        <begin position="386"/>
        <end position="396"/>
    </location>
</feature>
<proteinExistence type="inferred from homology"/>
<protein>
    <submittedName>
        <fullName evidence="22">Zinc metalloprotease</fullName>
        <ecNumber evidence="22">3.4.24.13</ecNumber>
    </submittedName>
</protein>
<dbReference type="EMBL" id="CMJT01000016">
    <property type="protein sequence ID" value="CKB11026.1"/>
    <property type="molecule type" value="Genomic_DNA"/>
</dbReference>
<dbReference type="InterPro" id="IPR008006">
    <property type="entry name" value="Peptidase_M26_N_dom"/>
</dbReference>
<evidence type="ECO:0000313" key="22">
    <source>
        <dbReference type="EMBL" id="CKB11026.1"/>
    </source>
</evidence>
<evidence type="ECO:0000313" key="23">
    <source>
        <dbReference type="Proteomes" id="UP000041827"/>
    </source>
</evidence>
<dbReference type="Pfam" id="PF07580">
    <property type="entry name" value="Peptidase_M26_C"/>
    <property type="match status" value="1"/>
</dbReference>
<evidence type="ECO:0000256" key="2">
    <source>
        <dbReference type="ARBA" id="ARBA00004141"/>
    </source>
</evidence>
<feature type="compositionally biased region" description="Basic and acidic residues" evidence="17">
    <location>
        <begin position="288"/>
        <end position="326"/>
    </location>
</feature>
<evidence type="ECO:0000256" key="9">
    <source>
        <dbReference type="ARBA" id="ARBA00022729"/>
    </source>
</evidence>
<evidence type="ECO:0000256" key="7">
    <source>
        <dbReference type="ARBA" id="ARBA00022692"/>
    </source>
</evidence>
<dbReference type="Proteomes" id="UP000041827">
    <property type="component" value="Unassembled WGS sequence"/>
</dbReference>
<feature type="compositionally biased region" description="Basic and acidic residues" evidence="17">
    <location>
        <begin position="333"/>
        <end position="383"/>
    </location>
</feature>
<dbReference type="Pfam" id="PF07501">
    <property type="entry name" value="G5"/>
    <property type="match status" value="1"/>
</dbReference>
<feature type="transmembrane region" description="Helical" evidence="18">
    <location>
        <begin position="105"/>
        <end position="123"/>
    </location>
</feature>
<dbReference type="PANTHER" id="PTHR48193:SF2">
    <property type="entry name" value="ZINC METALLOPROTEASE ZMPB"/>
    <property type="match status" value="1"/>
</dbReference>
<keyword evidence="12 18" id="KW-1133">Transmembrane helix</keyword>
<evidence type="ECO:0000256" key="14">
    <source>
        <dbReference type="ARBA" id="ARBA00023088"/>
    </source>
</evidence>
<evidence type="ECO:0000256" key="18">
    <source>
        <dbReference type="SAM" id="Phobius"/>
    </source>
</evidence>
<dbReference type="InterPro" id="IPR011505">
    <property type="entry name" value="Peptidase_M26_C_dom"/>
</dbReference>
<dbReference type="Pfam" id="PF07554">
    <property type="entry name" value="FIVAR"/>
    <property type="match status" value="7"/>
</dbReference>
<accession>A0A0T8UCN2</accession>
<keyword evidence="9 19" id="KW-0732">Signal</keyword>
<organism evidence="22 23">
    <name type="scientific">Streptococcus pseudopneumoniae</name>
    <dbReference type="NCBI Taxonomy" id="257758"/>
    <lineage>
        <taxon>Bacteria</taxon>
        <taxon>Bacillati</taxon>
        <taxon>Bacillota</taxon>
        <taxon>Bacilli</taxon>
        <taxon>Lactobacillales</taxon>
        <taxon>Streptococcaceae</taxon>
        <taxon>Streptococcus</taxon>
    </lineage>
</organism>
<dbReference type="GO" id="GO:0004222">
    <property type="term" value="F:metalloendopeptidase activity"/>
    <property type="evidence" value="ECO:0007669"/>
    <property type="project" value="InterPro"/>
</dbReference>
<feature type="transmembrane region" description="Helical" evidence="18">
    <location>
        <begin position="80"/>
        <end position="98"/>
    </location>
</feature>
<dbReference type="SMART" id="SM01208">
    <property type="entry name" value="G5"/>
    <property type="match status" value="1"/>
</dbReference>
<dbReference type="GO" id="GO:0006508">
    <property type="term" value="P:proteolysis"/>
    <property type="evidence" value="ECO:0007669"/>
    <property type="project" value="UniProtKB-KW"/>
</dbReference>
<keyword evidence="6 22" id="KW-0645">Protease</keyword>
<keyword evidence="15 18" id="KW-0472">Membrane</keyword>
<feature type="region of interest" description="Disordered" evidence="17">
    <location>
        <begin position="165"/>
        <end position="431"/>
    </location>
</feature>
<dbReference type="GO" id="GO:0008270">
    <property type="term" value="F:zinc ion binding"/>
    <property type="evidence" value="ECO:0007669"/>
    <property type="project" value="InterPro"/>
</dbReference>
<evidence type="ECO:0000256" key="12">
    <source>
        <dbReference type="ARBA" id="ARBA00022989"/>
    </source>
</evidence>
<feature type="chain" id="PRO_5006689340" evidence="19">
    <location>
        <begin position="34"/>
        <end position="2330"/>
    </location>
</feature>
<name>A0A0T8UCN2_9STRE</name>
<comment type="cofactor">
    <cofactor evidence="1">
        <name>Zn(2+)</name>
        <dbReference type="ChEBI" id="CHEBI:29105"/>
    </cofactor>
</comment>
<dbReference type="InterPro" id="IPR053094">
    <property type="entry name" value="Zinc_metalloprotease_ZmpB"/>
</dbReference>
<feature type="signal peptide" evidence="19">
    <location>
        <begin position="1"/>
        <end position="33"/>
    </location>
</feature>
<evidence type="ECO:0000259" key="21">
    <source>
        <dbReference type="PROSITE" id="PS51109"/>
    </source>
</evidence>